<evidence type="ECO:0000256" key="1">
    <source>
        <dbReference type="ARBA" id="ARBA00022603"/>
    </source>
</evidence>
<dbReference type="SUPFAM" id="SSF53335">
    <property type="entry name" value="S-adenosyl-L-methionine-dependent methyltransferases"/>
    <property type="match status" value="2"/>
</dbReference>
<keyword evidence="1 6" id="KW-0489">Methyltransferase</keyword>
<comment type="caution">
    <text evidence="6">The sequence shown here is derived from an EMBL/GenBank/DDBJ whole genome shotgun (WGS) entry which is preliminary data.</text>
</comment>
<evidence type="ECO:0000313" key="6">
    <source>
        <dbReference type="EMBL" id="MCR0234800.1"/>
    </source>
</evidence>
<dbReference type="EMBL" id="JAKTMA010000040">
    <property type="protein sequence ID" value="MCR0234800.1"/>
    <property type="molecule type" value="Genomic_DNA"/>
</dbReference>
<dbReference type="PANTHER" id="PTHR14911">
    <property type="entry name" value="THUMP DOMAIN-CONTAINING"/>
    <property type="match status" value="1"/>
</dbReference>
<dbReference type="InterPro" id="IPR002941">
    <property type="entry name" value="DNA_methylase_N4/N6"/>
</dbReference>
<dbReference type="InterPro" id="IPR029063">
    <property type="entry name" value="SAM-dependent_MTases_sf"/>
</dbReference>
<feature type="domain" description="DNA methylase N-4/N-6" evidence="5">
    <location>
        <begin position="116"/>
        <end position="238"/>
    </location>
</feature>
<dbReference type="RefSeq" id="WP_008816442.1">
    <property type="nucleotide sequence ID" value="NZ_AP025565.1"/>
</dbReference>
<sequence>MNTYKLQNTTIWNFPDRGNWATHKGDYRGNWSPHVPKNLILKYTEQKDLVLDCFVGSGTTLIEAKLLDRNAIGIDINKKALEITRNRLNFDCNNNAHIQLHLGDAQNLKMVKDNSIDFICTHPPYADIIKYSKNIENDISNLEYNEFLAHMNQVSKELYRVLKPSHFCSFMIGDIRKKGNVIPLGFLTMQTFINNGFTLKEIIIKEQHNCSSTSYWNDKSKTLGFYLLAHEYIFVLYK</sequence>
<dbReference type="EC" id="2.1.1.-" evidence="4"/>
<feature type="domain" description="DNA methylase N-4/N-6" evidence="5">
    <location>
        <begin position="9"/>
        <end position="84"/>
    </location>
</feature>
<keyword evidence="2" id="KW-0808">Transferase</keyword>
<evidence type="ECO:0000259" key="5">
    <source>
        <dbReference type="Pfam" id="PF01555"/>
    </source>
</evidence>
<protein>
    <recommendedName>
        <fullName evidence="4">Methyltransferase</fullName>
        <ecNumber evidence="4">2.1.1.-</ecNumber>
    </recommendedName>
</protein>
<dbReference type="PANTHER" id="PTHR14911:SF13">
    <property type="entry name" value="TRNA (GUANINE(6)-N2)-METHYLTRANSFERASE THUMP3"/>
    <property type="match status" value="1"/>
</dbReference>
<accession>A0AAP2URR5</accession>
<dbReference type="Pfam" id="PF01555">
    <property type="entry name" value="N6_N4_Mtase"/>
    <property type="match status" value="2"/>
</dbReference>
<evidence type="ECO:0000256" key="3">
    <source>
        <dbReference type="ARBA" id="ARBA00022747"/>
    </source>
</evidence>
<organism evidence="6 7">
    <name type="scientific">Clostridium innocuum</name>
    <dbReference type="NCBI Taxonomy" id="1522"/>
    <lineage>
        <taxon>Bacteria</taxon>
        <taxon>Bacillati</taxon>
        <taxon>Bacillota</taxon>
        <taxon>Clostridia</taxon>
        <taxon>Eubacteriales</taxon>
        <taxon>Clostridiaceae</taxon>
        <taxon>Clostridium</taxon>
    </lineage>
</organism>
<dbReference type="GO" id="GO:0030488">
    <property type="term" value="P:tRNA methylation"/>
    <property type="evidence" value="ECO:0007669"/>
    <property type="project" value="TreeGrafter"/>
</dbReference>
<evidence type="ECO:0000256" key="2">
    <source>
        <dbReference type="ARBA" id="ARBA00022679"/>
    </source>
</evidence>
<evidence type="ECO:0000256" key="4">
    <source>
        <dbReference type="RuleBase" id="RU362026"/>
    </source>
</evidence>
<dbReference type="Proteomes" id="UP001203972">
    <property type="component" value="Unassembled WGS sequence"/>
</dbReference>
<name>A0AAP2URR5_CLOIN</name>
<dbReference type="PRINTS" id="PR00508">
    <property type="entry name" value="S21N4MTFRASE"/>
</dbReference>
<evidence type="ECO:0000313" key="7">
    <source>
        <dbReference type="Proteomes" id="UP001203972"/>
    </source>
</evidence>
<reference evidence="6" key="1">
    <citation type="journal article" date="2022" name="Clin. Infect. Dis.">
        <title>Association between Clostridium innocuum and antibiotic-associated diarrhea in adults and children: A cross-sectional study and comparative genomics analysis.</title>
        <authorList>
            <person name="Cherny K.E."/>
            <person name="Muscat E.B."/>
            <person name="Balaji A."/>
            <person name="Mukherjee J."/>
            <person name="Ozer E.A."/>
            <person name="Angarone M.P."/>
            <person name="Hauser A.R."/>
            <person name="Sichel J.S."/>
            <person name="Amponsah E."/>
            <person name="Kociolek L.K."/>
        </authorList>
    </citation>
    <scope>NUCLEOTIDE SEQUENCE</scope>
    <source>
        <strain evidence="6">NU1-AC-029v</strain>
    </source>
</reference>
<dbReference type="GO" id="GO:0003677">
    <property type="term" value="F:DNA binding"/>
    <property type="evidence" value="ECO:0007669"/>
    <property type="project" value="InterPro"/>
</dbReference>
<dbReference type="AlphaFoldDB" id="A0AAP2URR5"/>
<dbReference type="Gene3D" id="3.40.50.150">
    <property type="entry name" value="Vaccinia Virus protein VP39"/>
    <property type="match status" value="2"/>
</dbReference>
<keyword evidence="3" id="KW-0680">Restriction system</keyword>
<proteinExistence type="inferred from homology"/>
<dbReference type="GO" id="GO:0009307">
    <property type="term" value="P:DNA restriction-modification system"/>
    <property type="evidence" value="ECO:0007669"/>
    <property type="project" value="UniProtKB-KW"/>
</dbReference>
<gene>
    <name evidence="6" type="ORF">MKC95_18705</name>
</gene>
<dbReference type="GO" id="GO:0008170">
    <property type="term" value="F:N-methyltransferase activity"/>
    <property type="evidence" value="ECO:0007669"/>
    <property type="project" value="InterPro"/>
</dbReference>
<dbReference type="GO" id="GO:0016423">
    <property type="term" value="F:tRNA (guanine) methyltransferase activity"/>
    <property type="evidence" value="ECO:0007669"/>
    <property type="project" value="TreeGrafter"/>
</dbReference>
<comment type="similarity">
    <text evidence="4">Belongs to the N(4)/N(6)-methyltransferase family.</text>
</comment>
<dbReference type="CDD" id="cd02440">
    <property type="entry name" value="AdoMet_MTases"/>
    <property type="match status" value="1"/>
</dbReference>
<dbReference type="InterPro" id="IPR001091">
    <property type="entry name" value="RM_Methyltransferase"/>
</dbReference>